<keyword evidence="3 4" id="KW-0949">S-adenosyl-L-methionine</keyword>
<feature type="binding site" evidence="4">
    <location>
        <position position="46"/>
    </location>
    <ligand>
        <name>S-adenosyl-L-methionine</name>
        <dbReference type="ChEBI" id="CHEBI:59789"/>
    </ligand>
</feature>
<comment type="catalytic activity">
    <reaction evidence="4">
        <text>5-hydroxyuridine(34) in tRNA + S-adenosyl-L-methionine = 5-methoxyuridine(34) in tRNA + S-adenosyl-L-homocysteine + H(+)</text>
        <dbReference type="Rhea" id="RHEA:60524"/>
        <dbReference type="Rhea" id="RHEA-COMP:13381"/>
        <dbReference type="Rhea" id="RHEA-COMP:15591"/>
        <dbReference type="ChEBI" id="CHEBI:15378"/>
        <dbReference type="ChEBI" id="CHEBI:57856"/>
        <dbReference type="ChEBI" id="CHEBI:59789"/>
        <dbReference type="ChEBI" id="CHEBI:136877"/>
        <dbReference type="ChEBI" id="CHEBI:143860"/>
    </reaction>
</comment>
<evidence type="ECO:0000313" key="6">
    <source>
        <dbReference type="Proteomes" id="UP000501451"/>
    </source>
</evidence>
<comment type="subunit">
    <text evidence="4">Homodimer.</text>
</comment>
<evidence type="ECO:0000256" key="2">
    <source>
        <dbReference type="ARBA" id="ARBA00022679"/>
    </source>
</evidence>
<keyword evidence="1 4" id="KW-0489">Methyltransferase</keyword>
<dbReference type="SUPFAM" id="SSF53335">
    <property type="entry name" value="S-adenosyl-L-methionine-dependent methyltransferases"/>
    <property type="match status" value="1"/>
</dbReference>
<dbReference type="PANTHER" id="PTHR10509">
    <property type="entry name" value="O-METHYLTRANSFERASE-RELATED"/>
    <property type="match status" value="1"/>
</dbReference>
<protein>
    <recommendedName>
        <fullName evidence="4">tRNA 5-hydroxyuridine methyltransferase</fullName>
        <ecNumber evidence="4">2.1.1.-</ecNumber>
    </recommendedName>
    <alternativeName>
        <fullName evidence="4">ho5U methyltransferase</fullName>
    </alternativeName>
</protein>
<comment type="caution">
    <text evidence="4">Lacks conserved residue(s) required for the propagation of feature annotation.</text>
</comment>
<dbReference type="Proteomes" id="UP000501451">
    <property type="component" value="Chromosome"/>
</dbReference>
<organism evidence="5 6">
    <name type="scientific">Jeotgalibaca arthritidis</name>
    <dbReference type="NCBI Taxonomy" id="1868794"/>
    <lineage>
        <taxon>Bacteria</taxon>
        <taxon>Bacillati</taxon>
        <taxon>Bacillota</taxon>
        <taxon>Bacilli</taxon>
        <taxon>Lactobacillales</taxon>
        <taxon>Carnobacteriaceae</taxon>
        <taxon>Jeotgalibaca</taxon>
    </lineage>
</organism>
<dbReference type="PROSITE" id="PS51682">
    <property type="entry name" value="SAM_OMT_I"/>
    <property type="match status" value="1"/>
</dbReference>
<dbReference type="AlphaFoldDB" id="A0A6G7K913"/>
<dbReference type="InterPro" id="IPR043675">
    <property type="entry name" value="TrmR_methyltr"/>
</dbReference>
<dbReference type="EC" id="2.1.1.-" evidence="4"/>
<proteinExistence type="inferred from homology"/>
<dbReference type="RefSeq" id="WP_076768261.1">
    <property type="nucleotide sequence ID" value="NZ_CP049740.1"/>
</dbReference>
<dbReference type="InterPro" id="IPR029063">
    <property type="entry name" value="SAM-dependent_MTases_sf"/>
</dbReference>
<dbReference type="HAMAP" id="MF_02217">
    <property type="entry name" value="TrmR_methyltr"/>
    <property type="match status" value="1"/>
</dbReference>
<dbReference type="GO" id="GO:0030488">
    <property type="term" value="P:tRNA methylation"/>
    <property type="evidence" value="ECO:0007669"/>
    <property type="project" value="UniProtKB-UniRule"/>
</dbReference>
<dbReference type="InterPro" id="IPR002935">
    <property type="entry name" value="SAM_O-MeTrfase"/>
</dbReference>
<evidence type="ECO:0000313" key="5">
    <source>
        <dbReference type="EMBL" id="QII81745.1"/>
    </source>
</evidence>
<feature type="binding site" evidence="4">
    <location>
        <position position="94"/>
    </location>
    <ligand>
        <name>S-adenosyl-L-methionine</name>
        <dbReference type="ChEBI" id="CHEBI:59789"/>
    </ligand>
</feature>
<evidence type="ECO:0000256" key="4">
    <source>
        <dbReference type="HAMAP-Rule" id="MF_02217"/>
    </source>
</evidence>
<keyword evidence="6" id="KW-1185">Reference proteome</keyword>
<dbReference type="GO" id="GO:0008171">
    <property type="term" value="F:O-methyltransferase activity"/>
    <property type="evidence" value="ECO:0007669"/>
    <property type="project" value="InterPro"/>
</dbReference>
<feature type="binding site" evidence="4">
    <location>
        <position position="140"/>
    </location>
    <ligand>
        <name>S-adenosyl-L-methionine</name>
        <dbReference type="ChEBI" id="CHEBI:59789"/>
    </ligand>
</feature>
<dbReference type="InterPro" id="IPR050362">
    <property type="entry name" value="Cation-dep_OMT"/>
</dbReference>
<keyword evidence="4" id="KW-0819">tRNA processing</keyword>
<dbReference type="CDD" id="cd02440">
    <property type="entry name" value="AdoMet_MTases"/>
    <property type="match status" value="1"/>
</dbReference>
<evidence type="ECO:0000256" key="1">
    <source>
        <dbReference type="ARBA" id="ARBA00022603"/>
    </source>
</evidence>
<dbReference type="Gene3D" id="3.40.50.150">
    <property type="entry name" value="Vaccinia Virus protein VP39"/>
    <property type="match status" value="1"/>
</dbReference>
<dbReference type="GO" id="GO:0016300">
    <property type="term" value="F:tRNA (uridine) methyltransferase activity"/>
    <property type="evidence" value="ECO:0007669"/>
    <property type="project" value="UniProtKB-UniRule"/>
</dbReference>
<dbReference type="PANTHER" id="PTHR10509:SF14">
    <property type="entry name" value="CAFFEOYL-COA O-METHYLTRANSFERASE 3-RELATED"/>
    <property type="match status" value="1"/>
</dbReference>
<dbReference type="GO" id="GO:0008757">
    <property type="term" value="F:S-adenosylmethionine-dependent methyltransferase activity"/>
    <property type="evidence" value="ECO:0007669"/>
    <property type="project" value="TreeGrafter"/>
</dbReference>
<sequence>MKKNEMMDRPIVKEEIVDFMRKELKPFTGKLGDIEAYANERRIPIIPHETAVFLNMIVGQIKPQHILEIGTAIGFSGSLMAQHIGKDGHLTTIDRFDIMIERAKANFERMGLKDQVTLLEGDAADILPTLTGPYDFIFMDSAKAKYYEFLPYCMDVLKVGGMLVIDDVFQGGTILDDEKEIPKRVRKIHRRLNKLMETVLNHPALETSVVPLGDGLLMIVKKEEYDFSYIIEEVNQ</sequence>
<feature type="binding site" evidence="4">
    <location>
        <position position="76"/>
    </location>
    <ligand>
        <name>S-adenosyl-L-methionine</name>
        <dbReference type="ChEBI" id="CHEBI:59789"/>
    </ligand>
</feature>
<dbReference type="EMBL" id="CP049740">
    <property type="protein sequence ID" value="QII81745.1"/>
    <property type="molecule type" value="Genomic_DNA"/>
</dbReference>
<comment type="function">
    <text evidence="4">Catalyzes the methylation of 5-hydroxyuridine (ho5U) to form 5-methoxyuridine (mo5U) at position 34 in tRNAs.</text>
</comment>
<keyword evidence="2 4" id="KW-0808">Transferase</keyword>
<accession>A0A6G7K913</accession>
<dbReference type="KEGG" id="jar:G7057_04160"/>
<dbReference type="Pfam" id="PF01596">
    <property type="entry name" value="Methyltransf_3"/>
    <property type="match status" value="1"/>
</dbReference>
<gene>
    <name evidence="4" type="primary">trmR</name>
    <name evidence="5" type="ORF">G7057_04160</name>
</gene>
<feature type="binding site" evidence="4">
    <location>
        <begin position="122"/>
        <end position="123"/>
    </location>
    <ligand>
        <name>S-adenosyl-L-methionine</name>
        <dbReference type="ChEBI" id="CHEBI:59789"/>
    </ligand>
</feature>
<evidence type="ECO:0000256" key="3">
    <source>
        <dbReference type="ARBA" id="ARBA00022691"/>
    </source>
</evidence>
<name>A0A6G7K913_9LACT</name>
<comment type="similarity">
    <text evidence="4">Belongs to the class I-like SAM-binding methyltransferase superfamily. Cation-dependent O-methyltransferase family.</text>
</comment>
<reference evidence="5 6" key="1">
    <citation type="journal article" date="2017" name="Int. J. Syst. Evol. Microbiol.">
        <title>Jeotgalibaca porci sp. nov. and Jeotgalibaca arthritidis sp. nov., isolated from pigs, and emended description of the genus Jeotgalibaca.</title>
        <authorList>
            <person name="Zamora L."/>
            <person name="Perez-Sancho M."/>
            <person name="Dominguez L."/>
            <person name="Fernandez-Garayzabal J.F."/>
            <person name="Vela A.I."/>
        </authorList>
    </citation>
    <scope>NUCLEOTIDE SEQUENCE [LARGE SCALE GENOMIC DNA]</scope>
    <source>
        <strain evidence="5 6">CECT 9157</strain>
    </source>
</reference>